<feature type="transmembrane region" description="Helical" evidence="7">
    <location>
        <begin position="199"/>
        <end position="219"/>
    </location>
</feature>
<name>C0EF63_9FIRM</name>
<dbReference type="Pfam" id="PF03006">
    <property type="entry name" value="HlyIII"/>
    <property type="match status" value="1"/>
</dbReference>
<feature type="transmembrane region" description="Helical" evidence="7">
    <location>
        <begin position="28"/>
        <end position="47"/>
    </location>
</feature>
<evidence type="ECO:0000256" key="7">
    <source>
        <dbReference type="SAM" id="Phobius"/>
    </source>
</evidence>
<comment type="similarity">
    <text evidence="2">Belongs to the UPF0073 (Hly-III) family.</text>
</comment>
<dbReference type="STRING" id="537013.CLOSTMETH_02504"/>
<reference evidence="8 9" key="2">
    <citation type="submission" date="2009-02" db="EMBL/GenBank/DDBJ databases">
        <title>Draft genome sequence of Clostridium methylpentosum (DSM 5476).</title>
        <authorList>
            <person name="Sudarsanam P."/>
            <person name="Ley R."/>
            <person name="Guruge J."/>
            <person name="Turnbaugh P.J."/>
            <person name="Mahowald M."/>
            <person name="Liep D."/>
            <person name="Gordon J."/>
        </authorList>
    </citation>
    <scope>NUCLEOTIDE SEQUENCE [LARGE SCALE GENOMIC DNA]</scope>
    <source>
        <strain evidence="8 9">DSM 5476</strain>
    </source>
</reference>
<feature type="binding site" evidence="6">
    <location>
        <position position="74"/>
    </location>
    <ligand>
        <name>Zn(2+)</name>
        <dbReference type="ChEBI" id="CHEBI:29105"/>
    </ligand>
</feature>
<feature type="binding site" evidence="6">
    <location>
        <position position="196"/>
    </location>
    <ligand>
        <name>Zn(2+)</name>
        <dbReference type="ChEBI" id="CHEBI:29105"/>
    </ligand>
</feature>
<dbReference type="PANTHER" id="PTHR20855:SF129">
    <property type="entry name" value="HEMOLYSIN-3 HOMOLOG"/>
    <property type="match status" value="1"/>
</dbReference>
<dbReference type="Proteomes" id="UP000003340">
    <property type="component" value="Unassembled WGS sequence"/>
</dbReference>
<keyword evidence="5 7" id="KW-0472">Membrane</keyword>
<organism evidence="8 9">
    <name type="scientific">[Clostridium] methylpentosum DSM 5476</name>
    <dbReference type="NCBI Taxonomy" id="537013"/>
    <lineage>
        <taxon>Bacteria</taxon>
        <taxon>Bacillati</taxon>
        <taxon>Bacillota</taxon>
        <taxon>Clostridia</taxon>
        <taxon>Eubacteriales</taxon>
        <taxon>Oscillospiraceae</taxon>
        <taxon>Oscillospiraceae incertae sedis</taxon>
    </lineage>
</organism>
<evidence type="ECO:0000256" key="4">
    <source>
        <dbReference type="ARBA" id="ARBA00022989"/>
    </source>
</evidence>
<feature type="transmembrane region" description="Helical" evidence="7">
    <location>
        <begin position="83"/>
        <end position="101"/>
    </location>
</feature>
<dbReference type="GO" id="GO:0016020">
    <property type="term" value="C:membrane"/>
    <property type="evidence" value="ECO:0007669"/>
    <property type="project" value="InterPro"/>
</dbReference>
<dbReference type="InterPro" id="IPR005744">
    <property type="entry name" value="Hy-lIII"/>
</dbReference>
<dbReference type="HOGENOM" id="CLU_051078_1_0_9"/>
<evidence type="ECO:0000313" key="8">
    <source>
        <dbReference type="EMBL" id="EEG29866.1"/>
    </source>
</evidence>
<evidence type="ECO:0000313" key="9">
    <source>
        <dbReference type="Proteomes" id="UP000003340"/>
    </source>
</evidence>
<comment type="caution">
    <text evidence="8">The sequence shown here is derived from an EMBL/GenBank/DDBJ whole genome shotgun (WGS) entry which is preliminary data.</text>
</comment>
<keyword evidence="6" id="KW-0479">Metal-binding</keyword>
<evidence type="ECO:0000256" key="5">
    <source>
        <dbReference type="ARBA" id="ARBA00023136"/>
    </source>
</evidence>
<feature type="binding site" evidence="6">
    <location>
        <position position="200"/>
    </location>
    <ligand>
        <name>Zn(2+)</name>
        <dbReference type="ChEBI" id="CHEBI:29105"/>
    </ligand>
</feature>
<evidence type="ECO:0000256" key="3">
    <source>
        <dbReference type="ARBA" id="ARBA00022692"/>
    </source>
</evidence>
<keyword evidence="6" id="KW-0862">Zinc</keyword>
<evidence type="ECO:0000256" key="2">
    <source>
        <dbReference type="ARBA" id="ARBA00008488"/>
    </source>
</evidence>
<reference evidence="8 9" key="1">
    <citation type="submission" date="2009-01" db="EMBL/GenBank/DDBJ databases">
        <authorList>
            <person name="Fulton L."/>
            <person name="Clifton S."/>
            <person name="Fulton B."/>
            <person name="Xu J."/>
            <person name="Minx P."/>
            <person name="Pepin K.H."/>
            <person name="Johnson M."/>
            <person name="Bhonagiri V."/>
            <person name="Nash W.E."/>
            <person name="Mardis E.R."/>
            <person name="Wilson R.K."/>
        </authorList>
    </citation>
    <scope>NUCLEOTIDE SEQUENCE [LARGE SCALE GENOMIC DNA]</scope>
    <source>
        <strain evidence="8 9">DSM 5476</strain>
    </source>
</reference>
<dbReference type="PANTHER" id="PTHR20855">
    <property type="entry name" value="ADIPOR/PROGESTIN RECEPTOR-RELATED"/>
    <property type="match status" value="1"/>
</dbReference>
<gene>
    <name evidence="8" type="ORF">CLOSTMETH_02504</name>
</gene>
<keyword evidence="3 7" id="KW-0812">Transmembrane</keyword>
<dbReference type="GO" id="GO:0046872">
    <property type="term" value="F:metal ion binding"/>
    <property type="evidence" value="ECO:0007669"/>
    <property type="project" value="UniProtKB-KW"/>
</dbReference>
<dbReference type="GO" id="GO:0012505">
    <property type="term" value="C:endomembrane system"/>
    <property type="evidence" value="ECO:0007669"/>
    <property type="project" value="UniProtKB-SubCell"/>
</dbReference>
<evidence type="ECO:0000256" key="1">
    <source>
        <dbReference type="ARBA" id="ARBA00004127"/>
    </source>
</evidence>
<keyword evidence="4 7" id="KW-1133">Transmembrane helix</keyword>
<proteinExistence type="inferred from homology"/>
<dbReference type="EMBL" id="ACEC01000084">
    <property type="protein sequence ID" value="EEG29866.1"/>
    <property type="molecule type" value="Genomic_DNA"/>
</dbReference>
<protein>
    <submittedName>
        <fullName evidence="8">Channel protein, hemolysin III family</fullName>
    </submittedName>
</protein>
<dbReference type="NCBIfam" id="TIGR01065">
    <property type="entry name" value="hlyIII"/>
    <property type="match status" value="1"/>
</dbReference>
<dbReference type="eggNOG" id="COG1272">
    <property type="taxonomic scope" value="Bacteria"/>
</dbReference>
<evidence type="ECO:0000256" key="6">
    <source>
        <dbReference type="PIRSR" id="PIRSR604254-1"/>
    </source>
</evidence>
<feature type="transmembrane region" description="Helical" evidence="7">
    <location>
        <begin position="53"/>
        <end position="76"/>
    </location>
</feature>
<dbReference type="InterPro" id="IPR004254">
    <property type="entry name" value="AdipoR/HlyIII-related"/>
</dbReference>
<keyword evidence="9" id="KW-1185">Reference proteome</keyword>
<dbReference type="AlphaFoldDB" id="C0EF63"/>
<feature type="transmembrane region" description="Helical" evidence="7">
    <location>
        <begin position="113"/>
        <end position="134"/>
    </location>
</feature>
<dbReference type="GO" id="GO:0140911">
    <property type="term" value="F:pore-forming activity"/>
    <property type="evidence" value="ECO:0007669"/>
    <property type="project" value="InterPro"/>
</dbReference>
<comment type="subcellular location">
    <subcellularLocation>
        <location evidence="1">Endomembrane system</location>
        <topology evidence="1">Multi-pass membrane protein</topology>
    </subcellularLocation>
</comment>
<sequence length="220" mass="23912">MNNATTPSRSTPSYTLGEEIANSITHGLGAALSIAGCVLLIVFSAFSGDAYKVVSAAIYGTSLIILFTMSTIYHAITNKTAKFVLRVFDHSSIFILIAGTYTPLTLVTLRGALGWTIFGVVWGCAAIGIVLNAISVERFKRISMACYVLSGWCVVLAVVPMVRAMELPGLLLLLFGGLLYTVGILFYKLKSVKYMHSIWHLFVLGGALLHYFCILLYVVR</sequence>
<feature type="transmembrane region" description="Helical" evidence="7">
    <location>
        <begin position="146"/>
        <end position="163"/>
    </location>
</feature>
<accession>C0EF63</accession>
<feature type="transmembrane region" description="Helical" evidence="7">
    <location>
        <begin position="169"/>
        <end position="187"/>
    </location>
</feature>